<dbReference type="GO" id="GO:0032259">
    <property type="term" value="P:methylation"/>
    <property type="evidence" value="ECO:0007669"/>
    <property type="project" value="UniProtKB-KW"/>
</dbReference>
<evidence type="ECO:0000256" key="3">
    <source>
        <dbReference type="ARBA" id="ARBA00022691"/>
    </source>
</evidence>
<dbReference type="InterPro" id="IPR045850">
    <property type="entry name" value="TRM2_met"/>
</dbReference>
<evidence type="ECO:0000313" key="8">
    <source>
        <dbReference type="Proteomes" id="UP000007800"/>
    </source>
</evidence>
<evidence type="ECO:0000313" key="7">
    <source>
        <dbReference type="EMBL" id="EER03911.1"/>
    </source>
</evidence>
<dbReference type="Proteomes" id="UP000007800">
    <property type="component" value="Unassembled WGS sequence"/>
</dbReference>
<evidence type="ECO:0000256" key="5">
    <source>
        <dbReference type="SAM" id="MobiDB-lite"/>
    </source>
</evidence>
<dbReference type="PANTHER" id="PTHR45904:SF2">
    <property type="entry name" value="TRNA (URACIL-5-)-METHYLTRANSFERASE HOMOLOG A"/>
    <property type="match status" value="1"/>
</dbReference>
<name>C5LHA2_PERM5</name>
<dbReference type="EMBL" id="GG682011">
    <property type="protein sequence ID" value="EER03911.1"/>
    <property type="molecule type" value="Genomic_DNA"/>
</dbReference>
<dbReference type="GO" id="GO:0008173">
    <property type="term" value="F:RNA methyltransferase activity"/>
    <property type="evidence" value="ECO:0007669"/>
    <property type="project" value="InterPro"/>
</dbReference>
<proteinExistence type="inferred from homology"/>
<dbReference type="PROSITE" id="PS51687">
    <property type="entry name" value="SAM_MT_RNA_M5U"/>
    <property type="match status" value="1"/>
</dbReference>
<evidence type="ECO:0000256" key="1">
    <source>
        <dbReference type="ARBA" id="ARBA00022603"/>
    </source>
</evidence>
<evidence type="ECO:0000259" key="6">
    <source>
        <dbReference type="Pfam" id="PF13847"/>
    </source>
</evidence>
<dbReference type="GO" id="GO:0006396">
    <property type="term" value="P:RNA processing"/>
    <property type="evidence" value="ECO:0007669"/>
    <property type="project" value="InterPro"/>
</dbReference>
<feature type="region of interest" description="Disordered" evidence="5">
    <location>
        <begin position="1"/>
        <end position="23"/>
    </location>
</feature>
<dbReference type="GeneID" id="9044660"/>
<dbReference type="RefSeq" id="XP_002772095.1">
    <property type="nucleotide sequence ID" value="XM_002772049.1"/>
</dbReference>
<dbReference type="GO" id="GO:0003723">
    <property type="term" value="F:RNA binding"/>
    <property type="evidence" value="ECO:0007669"/>
    <property type="project" value="TreeGrafter"/>
</dbReference>
<dbReference type="InterPro" id="IPR029063">
    <property type="entry name" value="SAM-dependent_MTases_sf"/>
</dbReference>
<dbReference type="Gene3D" id="2.40.50.1070">
    <property type="match status" value="1"/>
</dbReference>
<keyword evidence="2 4" id="KW-0808">Transferase</keyword>
<accession>C5LHA2</accession>
<feature type="domain" description="Methyltransferase" evidence="6">
    <location>
        <begin position="439"/>
        <end position="515"/>
    </location>
</feature>
<comment type="caution">
    <text evidence="4">Lacks conserved residue(s) required for the propagation of feature annotation.</text>
</comment>
<dbReference type="Gene3D" id="3.40.50.150">
    <property type="entry name" value="Vaccinia Virus protein VP39"/>
    <property type="match status" value="1"/>
</dbReference>
<organism evidence="8">
    <name type="scientific">Perkinsus marinus (strain ATCC 50983 / TXsc)</name>
    <dbReference type="NCBI Taxonomy" id="423536"/>
    <lineage>
        <taxon>Eukaryota</taxon>
        <taxon>Sar</taxon>
        <taxon>Alveolata</taxon>
        <taxon>Perkinsozoa</taxon>
        <taxon>Perkinsea</taxon>
        <taxon>Perkinsida</taxon>
        <taxon>Perkinsidae</taxon>
        <taxon>Perkinsus</taxon>
    </lineage>
</organism>
<keyword evidence="1 4" id="KW-0489">Methyltransferase</keyword>
<dbReference type="InterPro" id="IPR025714">
    <property type="entry name" value="Methyltranfer_dom"/>
</dbReference>
<dbReference type="InterPro" id="IPR010280">
    <property type="entry name" value="U5_MeTrfase_fam"/>
</dbReference>
<keyword evidence="3 4" id="KW-0949">S-adenosyl-L-methionine</keyword>
<protein>
    <submittedName>
        <fullName evidence="7">RNA m5u methyltransferase, putative</fullName>
    </submittedName>
</protein>
<dbReference type="OrthoDB" id="10250660at2759"/>
<evidence type="ECO:0000256" key="2">
    <source>
        <dbReference type="ARBA" id="ARBA00022679"/>
    </source>
</evidence>
<dbReference type="SUPFAM" id="SSF53335">
    <property type="entry name" value="S-adenosyl-L-methionine-dependent methyltransferases"/>
    <property type="match status" value="1"/>
</dbReference>
<dbReference type="PANTHER" id="PTHR45904">
    <property type="entry name" value="TRNA (URACIL-5-)-METHYLTRANSFERASE"/>
    <property type="match status" value="1"/>
</dbReference>
<dbReference type="Pfam" id="PF13847">
    <property type="entry name" value="Methyltransf_31"/>
    <property type="match status" value="1"/>
</dbReference>
<dbReference type="CDD" id="cd02440">
    <property type="entry name" value="AdoMet_MTases"/>
    <property type="match status" value="1"/>
</dbReference>
<gene>
    <name evidence="7" type="ORF">Pmar_PMAR017325</name>
</gene>
<keyword evidence="8" id="KW-1185">Reference proteome</keyword>
<reference evidence="7 8" key="1">
    <citation type="submission" date="2008-07" db="EMBL/GenBank/DDBJ databases">
        <authorList>
            <person name="El-Sayed N."/>
            <person name="Caler E."/>
            <person name="Inman J."/>
            <person name="Amedeo P."/>
            <person name="Hass B."/>
            <person name="Wortman J."/>
        </authorList>
    </citation>
    <scope>NUCLEOTIDE SEQUENCE [LARGE SCALE GENOMIC DNA]</scope>
    <source>
        <strain evidence="8">ATCC 50983 / TXsc</strain>
    </source>
</reference>
<feature type="binding site" evidence="4">
    <location>
        <position position="398"/>
    </location>
    <ligand>
        <name>S-adenosyl-L-methionine</name>
        <dbReference type="ChEBI" id="CHEBI:59789"/>
    </ligand>
</feature>
<dbReference type="AlphaFoldDB" id="C5LHA2"/>
<evidence type="ECO:0000256" key="4">
    <source>
        <dbReference type="PROSITE-ProRule" id="PRU01024"/>
    </source>
</evidence>
<sequence>MSEPQSVKSSEAPTSVEDSNAPQRQGDVLKLQIFCKKFNNIGEKAKTEWFNSEVKSNVEYTLDAATGKARYVFVKFKSAADTAQFKNDIAELKFKGAELDIHDFYGGDKSKRTRKARCETEERAALRKKRRMENITLKEMREKAKYEKDKTLLEKSAPLFTYSYAEQLRLKEQFIMHAARNFTREVKAHCEKRQYPFPNWARVHKNKPGCTVHEIVGSPETNLEGYRNKCEFTIGYSDFQCSKPEVGFVRRVEGHELLIESGKALPHIPACMKAIEGELRKLVLENYDQVKPFSRHQKKGTWRQVMLRWSPSRDQMLMVVMCCEPYELATNIIKTWAESAANKSLPVPVSSVFMQTNNGVCDACDMKAEDLHHIYGDTRVMMDMLGLEFPLQPASFFQTNVVMCKKLYTMAVRLALTGSPDGDDLPKLEELDSAKMPAAVVDVCSGVGTITQVFASILGPKPDGKPRVYGLELVPDAVEDAKASARANKLDSSVRFIAGRAEETIEDVIKEACSDIQGGQKLTVIVDPPRYFDA</sequence>
<dbReference type="InParanoid" id="C5LHA2"/>
<feature type="binding site" evidence="4">
    <location>
        <position position="472"/>
    </location>
    <ligand>
        <name>S-adenosyl-L-methionine</name>
        <dbReference type="ChEBI" id="CHEBI:59789"/>
    </ligand>
</feature>
<feature type="binding site" evidence="4">
    <location>
        <position position="527"/>
    </location>
    <ligand>
        <name>S-adenosyl-L-methionine</name>
        <dbReference type="ChEBI" id="CHEBI:59789"/>
    </ligand>
</feature>
<dbReference type="OMA" id="TPLWNMP"/>
<comment type="similarity">
    <text evidence="4">Belongs to the class I-like SAM-binding methyltransferase superfamily. RNA M5U methyltransferase family.</text>
</comment>